<dbReference type="Pfam" id="PF04214">
    <property type="entry name" value="DUF411"/>
    <property type="match status" value="1"/>
</dbReference>
<evidence type="ECO:0000313" key="2">
    <source>
        <dbReference type="Proteomes" id="UP000194137"/>
    </source>
</evidence>
<dbReference type="EMBL" id="CP021112">
    <property type="protein sequence ID" value="ARQ01072.1"/>
    <property type="molecule type" value="Genomic_DNA"/>
</dbReference>
<proteinExistence type="predicted"/>
<accession>A0A1W6ZUQ8</accession>
<gene>
    <name evidence="1" type="ORF">CAK95_19705</name>
</gene>
<organism evidence="1 2">
    <name type="scientific">Pseudorhodoplanes sinuspersici</name>
    <dbReference type="NCBI Taxonomy" id="1235591"/>
    <lineage>
        <taxon>Bacteria</taxon>
        <taxon>Pseudomonadati</taxon>
        <taxon>Pseudomonadota</taxon>
        <taxon>Alphaproteobacteria</taxon>
        <taxon>Hyphomicrobiales</taxon>
        <taxon>Pseudorhodoplanes</taxon>
    </lineage>
</organism>
<reference evidence="1 2" key="1">
    <citation type="submission" date="2017-05" db="EMBL/GenBank/DDBJ databases">
        <title>Full genome sequence of Pseudorhodoplanes sinuspersici.</title>
        <authorList>
            <person name="Dastgheib S.M.M."/>
            <person name="Shavandi M."/>
            <person name="Tirandaz H."/>
        </authorList>
    </citation>
    <scope>NUCLEOTIDE SEQUENCE [LARGE SCALE GENOMIC DNA]</scope>
    <source>
        <strain evidence="1 2">RIPI110</strain>
    </source>
</reference>
<keyword evidence="2" id="KW-1185">Reference proteome</keyword>
<dbReference type="Proteomes" id="UP000194137">
    <property type="component" value="Chromosome"/>
</dbReference>
<dbReference type="OrthoDB" id="14727at2"/>
<sequence length="159" mass="16915">MISRRRFLVSLTATVLLARSGVNAFAASLRIAVHKDPNCGCCGGWVDHLRANGFEANVTETAQLNRIKARLGVPNELASCHTAEIEGFIIEGHVPAESIRKLLSQRPTIHGLAVPGMPVGSPGMEVAGTAPEIYDVIAFGPLGQSVFARYQGVRELPAS</sequence>
<dbReference type="InterPro" id="IPR007332">
    <property type="entry name" value="DUF411"/>
</dbReference>
<protein>
    <submittedName>
        <fullName evidence="1">Metal-binding protein</fullName>
    </submittedName>
</protein>
<name>A0A1W6ZUQ8_9HYPH</name>
<evidence type="ECO:0000313" key="1">
    <source>
        <dbReference type="EMBL" id="ARQ01072.1"/>
    </source>
</evidence>
<dbReference type="RefSeq" id="WP_086089467.1">
    <property type="nucleotide sequence ID" value="NZ_CP021112.1"/>
</dbReference>
<dbReference type="KEGG" id="psin:CAK95_19705"/>
<dbReference type="STRING" id="1235591.CAK95_19705"/>
<dbReference type="AlphaFoldDB" id="A0A1W6ZUQ8"/>